<feature type="compositionally biased region" description="Polar residues" evidence="1">
    <location>
        <begin position="1"/>
        <end position="14"/>
    </location>
</feature>
<dbReference type="AlphaFoldDB" id="A0A1Q9DAZ9"/>
<reference evidence="2 3" key="1">
    <citation type="submission" date="2016-02" db="EMBL/GenBank/DDBJ databases">
        <title>Genome analysis of coral dinoflagellate symbionts highlights evolutionary adaptations to a symbiotic lifestyle.</title>
        <authorList>
            <person name="Aranda M."/>
            <person name="Li Y."/>
            <person name="Liew Y.J."/>
            <person name="Baumgarten S."/>
            <person name="Simakov O."/>
            <person name="Wilson M."/>
            <person name="Piel J."/>
            <person name="Ashoor H."/>
            <person name="Bougouffa S."/>
            <person name="Bajic V.B."/>
            <person name="Ryu T."/>
            <person name="Ravasi T."/>
            <person name="Bayer T."/>
            <person name="Micklem G."/>
            <person name="Kim H."/>
            <person name="Bhak J."/>
            <person name="Lajeunesse T.C."/>
            <person name="Voolstra C.R."/>
        </authorList>
    </citation>
    <scope>NUCLEOTIDE SEQUENCE [LARGE SCALE GENOMIC DNA]</scope>
    <source>
        <strain evidence="2 3">CCMP2467</strain>
    </source>
</reference>
<feature type="region of interest" description="Disordered" evidence="1">
    <location>
        <begin position="1"/>
        <end position="22"/>
    </location>
</feature>
<gene>
    <name evidence="2" type="ORF">AK812_SmicGene25846</name>
</gene>
<comment type="caution">
    <text evidence="2">The sequence shown here is derived from an EMBL/GenBank/DDBJ whole genome shotgun (WGS) entry which is preliminary data.</text>
</comment>
<organism evidence="2 3">
    <name type="scientific">Symbiodinium microadriaticum</name>
    <name type="common">Dinoflagellate</name>
    <name type="synonym">Zooxanthella microadriatica</name>
    <dbReference type="NCBI Taxonomy" id="2951"/>
    <lineage>
        <taxon>Eukaryota</taxon>
        <taxon>Sar</taxon>
        <taxon>Alveolata</taxon>
        <taxon>Dinophyceae</taxon>
        <taxon>Suessiales</taxon>
        <taxon>Symbiodiniaceae</taxon>
        <taxon>Symbiodinium</taxon>
    </lineage>
</organism>
<name>A0A1Q9DAZ9_SYMMI</name>
<protein>
    <submittedName>
        <fullName evidence="2">Uncharacterized protein</fullName>
    </submittedName>
</protein>
<evidence type="ECO:0000313" key="2">
    <source>
        <dbReference type="EMBL" id="OLP92374.1"/>
    </source>
</evidence>
<feature type="region of interest" description="Disordered" evidence="1">
    <location>
        <begin position="51"/>
        <end position="72"/>
    </location>
</feature>
<keyword evidence="3" id="KW-1185">Reference proteome</keyword>
<evidence type="ECO:0000256" key="1">
    <source>
        <dbReference type="SAM" id="MobiDB-lite"/>
    </source>
</evidence>
<sequence length="143" mass="15379">MTRPSRVSATSSSRRGADRPQHIGAEVDVLLEVVGRRVAHATKQAIEHDALKGPGPVLSDVSGAHVRGQSRQPRGGVVFGILDKLPELSEDVLADASEIVAPLPAELKDGFKRRLRDGQPTRECFMRAAAAQWLSSSRPSPKT</sequence>
<evidence type="ECO:0000313" key="3">
    <source>
        <dbReference type="Proteomes" id="UP000186817"/>
    </source>
</evidence>
<proteinExistence type="predicted"/>
<dbReference type="EMBL" id="LSRX01000625">
    <property type="protein sequence ID" value="OLP92374.1"/>
    <property type="molecule type" value="Genomic_DNA"/>
</dbReference>
<accession>A0A1Q9DAZ9</accession>
<dbReference type="Proteomes" id="UP000186817">
    <property type="component" value="Unassembled WGS sequence"/>
</dbReference>